<dbReference type="Ensembl" id="ENSCAFT00020019876.1">
    <property type="protein sequence ID" value="ENSCAFP00020017126.1"/>
    <property type="gene ID" value="ENSCAFG00020013157.1"/>
</dbReference>
<dbReference type="GO" id="GO:0060147">
    <property type="term" value="P:regulation of post-transcriptional gene silencing"/>
    <property type="evidence" value="ECO:0007669"/>
    <property type="project" value="InterPro"/>
</dbReference>
<dbReference type="InterPro" id="IPR022542">
    <property type="entry name" value="FOCAD/RST1_DUF3730"/>
</dbReference>
<feature type="domain" description="Focadhesin C-terminal" evidence="1">
    <location>
        <begin position="1028"/>
        <end position="1514"/>
    </location>
</feature>
<dbReference type="InterPro" id="IPR021392">
    <property type="entry name" value="Focadhesin_C"/>
</dbReference>
<evidence type="ECO:0000313" key="4">
    <source>
        <dbReference type="Proteomes" id="UP000694391"/>
    </source>
</evidence>
<sequence>IAAVLKENGFSEKIHQSTNQTPALNLLWEKCCSDNVVVRTACCEGLVALVAQDHAEFSYVLNGILNLIPSTRYSSCLIRKTLKFLEKKKKLMLENYAGVTCPLHISISLNHPQPLITMLEHRPDCWPVLLQQLTAFFQQYLIQTTEVMLFIEEVYLSLLRHPIFWKVQLTQLTLQLLCVCEVSLKITGECSSLIHLLDHSVELLKEVRIVQNFNMSIFLIGSLSSRVSVCSFILLEESAASDWLFSIESLLPITMAIPVHVFLLLAHLLVEDQGQNLRQILKVTTELAQADSSQVPNLIPVLMFKLGRPLEPVLYNDILYTLPSLGVHKVCIGQILRVIQLLGTTPQLRAVTLRLLTSLWEKQDRVYPELQRFMAMSDVPSLSVGKEVQWEKLIAKAASIRDICKQRPYQHGADMLAAVSQVLNECTKPDQATPAALVLQGLHALCQAEVVCIRSTWNALSPKLSCDTRPLILKTLSELFSLVPSLTVNTAEYEVYILKLILNVLLTLQCNESNSVFKSWHKKDKEKILHNSLVLPSLSFQIRPEIPTPDELDEDEDDEGDEKDLDLSIPGSCYLRLLSLTAPLVLPALEEFFTSLVKQEMVNMPRGIYHSALKGGVRSDQGKTVAGIPNFILKMYETNKQPGLKPGLAGGMLFCYDISTYQSKDGKPLHRLMASRGRSFKQTSLALVHEVHIQPSEWHRAIFLPQAWLAYMSRAYHAILQGRMGELDLQLKHGKEGPEEVQYKKGTAWLWVRDMLTEEITKAVAKESPVVKGNALLALSSLAVVVSKHEASLSSDSEGVPEVQPNFLSMKEWVSMVSDTLLIIVDSHYQPRGQLFSSFYYKSYSGENTASAIARSAAATALSLLVPVFIISCKEKVEEILNMLTARLPGKPRADESQAVQIHMGLALGMFLSRLCEEKLSDISGQQMNLLLMKSLDALENCCFDASLEYNTGCILGVGLVLSLMSHSSQTESRVHVAASLRKLSTYLDDSGSQSRTFQEILAYTLSCVCTSAFSAGIIEAVEAEEIMNKLRILVENNQQTSGFALALGNLVHGLSVCGHGKAEDLGHRLLPSWIRIVLAQGTPTMLCLAALHGMVALVGSEGDVIQFGSYSIIELLCFHLQVISVSGVIGLQSNAIWLLGHLHLSTLSSSQSRTSVPTDYSYLPESSFIRAAIGFFVTGGKKGPESVLPSLLKVVMKPIAAVGESYQYPPVNWAALLSPLMRLNFGEEIQQLCLEIMVTQAQSSQNAAALLGLWVMPPLIYGLSLNIKKYLLVSAPLWIKHVSDEQIVGFVENVMVAVFKAASPLPHPELCVSALQGLSQAMKLPSPTHHLWSLLCEATGKIFDLLPNKIRRNDLEVYVSVAKCLSEMTDDEANRISSIEKAAFVRLYLVSQGRFPLMSLMDILSVAVEHKERDTLAWMVLHSLYQARIVSHANTGVLKRMEWLLELMGYIRNIAYHSTSIPNVALDFLLLVFATAVVTWADHGAPLLLGLSASWLPWHQENGPAGSASSFLVSLDGTVYFTCFVPLATLLSLRVLPEFKKKAVWTRAYGW</sequence>
<dbReference type="SUPFAM" id="SSF48371">
    <property type="entry name" value="ARM repeat"/>
    <property type="match status" value="1"/>
</dbReference>
<dbReference type="Pfam" id="PF12530">
    <property type="entry name" value="DUF3730"/>
    <property type="match status" value="1"/>
</dbReference>
<dbReference type="PANTHER" id="PTHR16212">
    <property type="entry name" value="FOCADHESIN FAMILY MEMBER"/>
    <property type="match status" value="1"/>
</dbReference>
<dbReference type="GeneTree" id="ENSGT00390000004438"/>
<evidence type="ECO:0000259" key="1">
    <source>
        <dbReference type="Pfam" id="PF11229"/>
    </source>
</evidence>
<dbReference type="InterPro" id="IPR045163">
    <property type="entry name" value="Focadhesin/RST1"/>
</dbReference>
<dbReference type="InterPro" id="IPR016024">
    <property type="entry name" value="ARM-type_fold"/>
</dbReference>
<dbReference type="Proteomes" id="UP000694391">
    <property type="component" value="Unplaced"/>
</dbReference>
<protein>
    <submittedName>
        <fullName evidence="3">Focadhesin</fullName>
    </submittedName>
</protein>
<reference evidence="3" key="2">
    <citation type="submission" date="2025-09" db="UniProtKB">
        <authorList>
            <consortium name="Ensembl"/>
        </authorList>
    </citation>
    <scope>IDENTIFICATION</scope>
</reference>
<proteinExistence type="predicted"/>
<evidence type="ECO:0000259" key="2">
    <source>
        <dbReference type="Pfam" id="PF12530"/>
    </source>
</evidence>
<gene>
    <name evidence="3" type="primary">FOCAD</name>
</gene>
<reference evidence="3" key="1">
    <citation type="submission" date="2025-08" db="UniProtKB">
        <authorList>
            <consortium name="Ensembl"/>
        </authorList>
    </citation>
    <scope>IDENTIFICATION</scope>
</reference>
<evidence type="ECO:0000313" key="3">
    <source>
        <dbReference type="Ensembl" id="ENSCAFP00020017126.1"/>
    </source>
</evidence>
<organism evidence="3 4">
    <name type="scientific">Canis lupus dingo</name>
    <name type="common">dingo</name>
    <dbReference type="NCBI Taxonomy" id="286419"/>
    <lineage>
        <taxon>Eukaryota</taxon>
        <taxon>Metazoa</taxon>
        <taxon>Chordata</taxon>
        <taxon>Craniata</taxon>
        <taxon>Vertebrata</taxon>
        <taxon>Euteleostomi</taxon>
        <taxon>Mammalia</taxon>
        <taxon>Eutheria</taxon>
        <taxon>Laurasiatheria</taxon>
        <taxon>Carnivora</taxon>
        <taxon>Caniformia</taxon>
        <taxon>Canidae</taxon>
        <taxon>Canis</taxon>
    </lineage>
</organism>
<keyword evidence="4" id="KW-1185">Reference proteome</keyword>
<feature type="domain" description="Focadhesin C-terminal" evidence="1">
    <location>
        <begin position="1529"/>
        <end position="1552"/>
    </location>
</feature>
<accession>A0A8C0KIS7</accession>
<name>A0A8C0KIS7_CANLU</name>
<feature type="domain" description="DUF3730" evidence="2">
    <location>
        <begin position="299"/>
        <end position="504"/>
    </location>
</feature>
<dbReference type="PANTHER" id="PTHR16212:SF4">
    <property type="entry name" value="FOCADHESIN"/>
    <property type="match status" value="1"/>
</dbReference>
<dbReference type="Pfam" id="PF11229">
    <property type="entry name" value="Focadhesin"/>
    <property type="match status" value="2"/>
</dbReference>